<dbReference type="InterPro" id="IPR016032">
    <property type="entry name" value="Sig_transdc_resp-reg_C-effctor"/>
</dbReference>
<feature type="domain" description="HTH luxR-type" evidence="3">
    <location>
        <begin position="845"/>
        <end position="910"/>
    </location>
</feature>
<keyword evidence="1" id="KW-0547">Nucleotide-binding</keyword>
<evidence type="ECO:0000313" key="4">
    <source>
        <dbReference type="EMBL" id="KLN33315.1"/>
    </source>
</evidence>
<dbReference type="GO" id="GO:0004016">
    <property type="term" value="F:adenylate cyclase activity"/>
    <property type="evidence" value="ECO:0007669"/>
    <property type="project" value="TreeGrafter"/>
</dbReference>
<dbReference type="GO" id="GO:0005524">
    <property type="term" value="F:ATP binding"/>
    <property type="evidence" value="ECO:0007669"/>
    <property type="project" value="UniProtKB-KW"/>
</dbReference>
<dbReference type="InterPro" id="IPR041664">
    <property type="entry name" value="AAA_16"/>
</dbReference>
<dbReference type="PANTHER" id="PTHR16305:SF35">
    <property type="entry name" value="TRANSCRIPTIONAL ACTIVATOR DOMAIN"/>
    <property type="match status" value="1"/>
</dbReference>
<sequence>MHDGGPLLGRVGERHQLNALVSGARNGRGGAMAVLGEPGIGKTTLVAATSREPGLTVLHADGYESESSMAFAAVQRLVSLLHDHLDSIPARQRQAVSVASGRADGPAPDRFLVGLGMLSLLAAASTGQPVVCAVDDAHLVDPESLDVLAFVARRLAAERVAMVFAGREEPVLVERLTGVPHLVLTGLDPETAVRLLNRSSHRPLAPPAAMAIARATGGNPLALIDLAGEALVHELPDLGISDEPVPIGRHLEEHYVRRVRQTEASVQRWVLLAAADPTGNVDLVSDAARALGLDPDDGDRAELAGLLSLAPAVQFRHPLVRSAVYNAASGAERRHVHRALARAADRLGLVEPEAWHAARAVVGTDEAVAGRLAHTADLAARRGGFASRASILARAAELTPPGPAREDRQAAAAEAALAAGAAHVAMRLVEESDLSAAGPVAQGRVTLVRSALGMFVGDADGVRGATAACLDAARHFHGHDVEREQRALLQAFEMSCTAEFAMVGVTPDELGRRLVAGAELAPGPAGTILRGLGALVLDPYDQAVGPARGALDAILALPDDQMMRRHSAIASLGTFLWDDAGRADALGRAARAARDAGALQQLDSILWTTAISELCGGTLQRAARADDLVREVRRAMGYDAENVVNAAVLAWNGTPHEIVLAVAQGALETGFGGVTSSGVAALVVRDLADGSYRDAYERHLPLVTRPFLHVTPSQYGDFVEAAVRSGHAHEANAYVEDLARRADANGSPWCRGVAERALALTAADDDAEPHYVASLDALATTRAEMDLARSHLLYGEWLRRARRRRDAARQLRLALDHFHDSGAELFVARTLAELRVVDAEARVDGRTKHLDLTAQELTVARLAAGGRTNAEIGANLFISPNTVDYHLRKVFQKLGISSRRQLADRISDRDT</sequence>
<dbReference type="Pfam" id="PF00196">
    <property type="entry name" value="GerE"/>
    <property type="match status" value="1"/>
</dbReference>
<keyword evidence="5" id="KW-1185">Reference proteome</keyword>
<proteinExistence type="predicted"/>
<dbReference type="InterPro" id="IPR000792">
    <property type="entry name" value="Tscrpt_reg_LuxR_C"/>
</dbReference>
<accession>A0A0H2KI49</accession>
<evidence type="ECO:0000259" key="3">
    <source>
        <dbReference type="PROSITE" id="PS50043"/>
    </source>
</evidence>
<gene>
    <name evidence="4" type="ORF">FB00_18240</name>
</gene>
<dbReference type="PRINTS" id="PR00038">
    <property type="entry name" value="HTHLUXR"/>
</dbReference>
<evidence type="ECO:0000256" key="1">
    <source>
        <dbReference type="ARBA" id="ARBA00022741"/>
    </source>
</evidence>
<dbReference type="Gene3D" id="3.40.50.300">
    <property type="entry name" value="P-loop containing nucleotide triphosphate hydrolases"/>
    <property type="match status" value="1"/>
</dbReference>
<dbReference type="PATRIC" id="fig|264251.5.peg.3698"/>
<dbReference type="SMART" id="SM00421">
    <property type="entry name" value="HTH_LUXR"/>
    <property type="match status" value="1"/>
</dbReference>
<keyword evidence="2" id="KW-0067">ATP-binding</keyword>
<dbReference type="GO" id="GO:0003677">
    <property type="term" value="F:DNA binding"/>
    <property type="evidence" value="ECO:0007669"/>
    <property type="project" value="InterPro"/>
</dbReference>
<dbReference type="EMBL" id="JNBQ01000038">
    <property type="protein sequence ID" value="KLN33315.1"/>
    <property type="molecule type" value="Genomic_DNA"/>
</dbReference>
<name>A0A0H2KI49_9MICO</name>
<dbReference type="InterPro" id="IPR036388">
    <property type="entry name" value="WH-like_DNA-bd_sf"/>
</dbReference>
<dbReference type="RefSeq" id="WP_047234262.1">
    <property type="nucleotide sequence ID" value="NZ_JNBQ01000038.1"/>
</dbReference>
<dbReference type="InterPro" id="IPR027417">
    <property type="entry name" value="P-loop_NTPase"/>
</dbReference>
<dbReference type="Pfam" id="PF13191">
    <property type="entry name" value="AAA_16"/>
    <property type="match status" value="1"/>
</dbReference>
<dbReference type="Proteomes" id="UP000035265">
    <property type="component" value="Unassembled WGS sequence"/>
</dbReference>
<evidence type="ECO:0000256" key="2">
    <source>
        <dbReference type="ARBA" id="ARBA00022840"/>
    </source>
</evidence>
<dbReference type="GO" id="GO:0006355">
    <property type="term" value="P:regulation of DNA-templated transcription"/>
    <property type="evidence" value="ECO:0007669"/>
    <property type="project" value="InterPro"/>
</dbReference>
<protein>
    <submittedName>
        <fullName evidence="4">LuxR family transcriptional regulator</fullName>
    </submittedName>
</protein>
<organism evidence="4 5">
    <name type="scientific">Cellulosimicrobium funkei</name>
    <dbReference type="NCBI Taxonomy" id="264251"/>
    <lineage>
        <taxon>Bacteria</taxon>
        <taxon>Bacillati</taxon>
        <taxon>Actinomycetota</taxon>
        <taxon>Actinomycetes</taxon>
        <taxon>Micrococcales</taxon>
        <taxon>Promicromonosporaceae</taxon>
        <taxon>Cellulosimicrobium</taxon>
    </lineage>
</organism>
<dbReference type="Gene3D" id="1.10.10.10">
    <property type="entry name" value="Winged helix-like DNA-binding domain superfamily/Winged helix DNA-binding domain"/>
    <property type="match status" value="1"/>
</dbReference>
<dbReference type="SUPFAM" id="SSF52540">
    <property type="entry name" value="P-loop containing nucleoside triphosphate hydrolases"/>
    <property type="match status" value="1"/>
</dbReference>
<dbReference type="GO" id="GO:0005737">
    <property type="term" value="C:cytoplasm"/>
    <property type="evidence" value="ECO:0007669"/>
    <property type="project" value="TreeGrafter"/>
</dbReference>
<dbReference type="CDD" id="cd06170">
    <property type="entry name" value="LuxR_C_like"/>
    <property type="match status" value="1"/>
</dbReference>
<dbReference type="AlphaFoldDB" id="A0A0H2KI49"/>
<dbReference type="STRING" id="264251.FB00_18240"/>
<dbReference type="SUPFAM" id="SSF46894">
    <property type="entry name" value="C-terminal effector domain of the bipartite response regulators"/>
    <property type="match status" value="1"/>
</dbReference>
<evidence type="ECO:0000313" key="5">
    <source>
        <dbReference type="Proteomes" id="UP000035265"/>
    </source>
</evidence>
<dbReference type="PANTHER" id="PTHR16305">
    <property type="entry name" value="TESTICULAR SOLUBLE ADENYLYL CYCLASE"/>
    <property type="match status" value="1"/>
</dbReference>
<reference evidence="4 5" key="1">
    <citation type="submission" date="2014-05" db="EMBL/GenBank/DDBJ databases">
        <title>Cellulosimicrobium funkei U11 genome.</title>
        <authorList>
            <person name="Hu C."/>
            <person name="Gong Y."/>
            <person name="Wan W."/>
            <person name="Jiang M."/>
        </authorList>
    </citation>
    <scope>NUCLEOTIDE SEQUENCE [LARGE SCALE GENOMIC DNA]</scope>
    <source>
        <strain evidence="4 5">U11</strain>
    </source>
</reference>
<dbReference type="PROSITE" id="PS50043">
    <property type="entry name" value="HTH_LUXR_2"/>
    <property type="match status" value="1"/>
</dbReference>
<comment type="caution">
    <text evidence="4">The sequence shown here is derived from an EMBL/GenBank/DDBJ whole genome shotgun (WGS) entry which is preliminary data.</text>
</comment>